<accession>A0A4S2J9Y1</accession>
<feature type="compositionally biased region" description="Basic and acidic residues" evidence="1">
    <location>
        <begin position="187"/>
        <end position="196"/>
    </location>
</feature>
<evidence type="ECO:0000256" key="1">
    <source>
        <dbReference type="SAM" id="MobiDB-lite"/>
    </source>
</evidence>
<evidence type="ECO:0000313" key="3">
    <source>
        <dbReference type="Proteomes" id="UP000310200"/>
    </source>
</evidence>
<feature type="compositionally biased region" description="Basic and acidic residues" evidence="1">
    <location>
        <begin position="161"/>
        <end position="180"/>
    </location>
</feature>
<name>A0A4S2J9Y1_9HYME</name>
<dbReference type="Proteomes" id="UP000310200">
    <property type="component" value="Unassembled WGS sequence"/>
</dbReference>
<sequence length="196" mass="22310">MKRRNPIRLVNGIRNVRTFRDDEIAVYRSAAALRIRCHDDYSQRLEFPEFGRSCQYEFIMIDNEDEGAKVHHNQRGIRLSAVLDVDREKDCSFCLYPRGFRGLRAHASNTNHPSRKDISWIKRLTLKQCNKATAPFAESNGGAWSAEPHGRGGRTCGAAPRHADPRSGRQGRGETLKRVEVLPVSLREIDRGPQES</sequence>
<organism evidence="2 3">
    <name type="scientific">Temnothorax longispinosus</name>
    <dbReference type="NCBI Taxonomy" id="300112"/>
    <lineage>
        <taxon>Eukaryota</taxon>
        <taxon>Metazoa</taxon>
        <taxon>Ecdysozoa</taxon>
        <taxon>Arthropoda</taxon>
        <taxon>Hexapoda</taxon>
        <taxon>Insecta</taxon>
        <taxon>Pterygota</taxon>
        <taxon>Neoptera</taxon>
        <taxon>Endopterygota</taxon>
        <taxon>Hymenoptera</taxon>
        <taxon>Apocrita</taxon>
        <taxon>Aculeata</taxon>
        <taxon>Formicoidea</taxon>
        <taxon>Formicidae</taxon>
        <taxon>Myrmicinae</taxon>
        <taxon>Temnothorax</taxon>
    </lineage>
</organism>
<proteinExistence type="predicted"/>
<protein>
    <submittedName>
        <fullName evidence="2">Uncharacterized protein</fullName>
    </submittedName>
</protein>
<reference evidence="2 3" key="1">
    <citation type="journal article" date="2019" name="Philos. Trans. R. Soc. Lond., B, Biol. Sci.">
        <title>Ant behaviour and brain gene expression of defending hosts depend on the ecological success of the intruding social parasite.</title>
        <authorList>
            <person name="Kaur R."/>
            <person name="Stoldt M."/>
            <person name="Jongepier E."/>
            <person name="Feldmeyer B."/>
            <person name="Menzel F."/>
            <person name="Bornberg-Bauer E."/>
            <person name="Foitzik S."/>
        </authorList>
    </citation>
    <scope>NUCLEOTIDE SEQUENCE [LARGE SCALE GENOMIC DNA]</scope>
    <source>
        <tissue evidence="2">Whole body</tissue>
    </source>
</reference>
<dbReference type="AlphaFoldDB" id="A0A4S2J9Y1"/>
<gene>
    <name evidence="2" type="ORF">DBV15_01122</name>
</gene>
<feature type="region of interest" description="Disordered" evidence="1">
    <location>
        <begin position="139"/>
        <end position="196"/>
    </location>
</feature>
<comment type="caution">
    <text evidence="2">The sequence shown here is derived from an EMBL/GenBank/DDBJ whole genome shotgun (WGS) entry which is preliminary data.</text>
</comment>
<dbReference type="EMBL" id="QBLH01003951">
    <property type="protein sequence ID" value="TGZ32145.1"/>
    <property type="molecule type" value="Genomic_DNA"/>
</dbReference>
<keyword evidence="3" id="KW-1185">Reference proteome</keyword>
<evidence type="ECO:0000313" key="2">
    <source>
        <dbReference type="EMBL" id="TGZ32145.1"/>
    </source>
</evidence>